<dbReference type="PANTHER" id="PTHR12461">
    <property type="entry name" value="HYPOXIA-INDUCIBLE FACTOR 1 ALPHA INHIBITOR-RELATED"/>
    <property type="match status" value="1"/>
</dbReference>
<evidence type="ECO:0000313" key="2">
    <source>
        <dbReference type="EMBL" id="GCD77493.1"/>
    </source>
</evidence>
<keyword evidence="3" id="KW-1185">Reference proteome</keyword>
<dbReference type="Gene3D" id="2.60.120.650">
    <property type="entry name" value="Cupin"/>
    <property type="match status" value="1"/>
</dbReference>
<name>A0A401XKH6_9FLAO</name>
<comment type="caution">
    <text evidence="2">The sequence shown here is derived from an EMBL/GenBank/DDBJ whole genome shotgun (WGS) entry which is preliminary data.</text>
</comment>
<dbReference type="SUPFAM" id="SSF51197">
    <property type="entry name" value="Clavaminate synthase-like"/>
    <property type="match status" value="1"/>
</dbReference>
<dbReference type="PANTHER" id="PTHR12461:SF83">
    <property type="entry name" value="JMJC DOMAIN-CONTAINING PROTEIN"/>
    <property type="match status" value="1"/>
</dbReference>
<dbReference type="RefSeq" id="WP_124397557.1">
    <property type="nucleotide sequence ID" value="NZ_BHZE01000007.1"/>
</dbReference>
<dbReference type="EMBL" id="BHZE01000007">
    <property type="protein sequence ID" value="GCD77493.1"/>
    <property type="molecule type" value="Genomic_DNA"/>
</dbReference>
<feature type="domain" description="JmjC" evidence="1">
    <location>
        <begin position="109"/>
        <end position="255"/>
    </location>
</feature>
<dbReference type="Pfam" id="PF13621">
    <property type="entry name" value="Cupin_8"/>
    <property type="match status" value="1"/>
</dbReference>
<evidence type="ECO:0000313" key="3">
    <source>
        <dbReference type="Proteomes" id="UP000286715"/>
    </source>
</evidence>
<dbReference type="AlphaFoldDB" id="A0A401XKH6"/>
<organism evidence="2 3">
    <name type="scientific">Thermaurantimonas aggregans</name>
    <dbReference type="NCBI Taxonomy" id="2173829"/>
    <lineage>
        <taxon>Bacteria</taxon>
        <taxon>Pseudomonadati</taxon>
        <taxon>Bacteroidota</taxon>
        <taxon>Flavobacteriia</taxon>
        <taxon>Flavobacteriales</taxon>
        <taxon>Schleiferiaceae</taxon>
        <taxon>Thermaurantimonas</taxon>
    </lineage>
</organism>
<dbReference type="PROSITE" id="PS51184">
    <property type="entry name" value="JMJC"/>
    <property type="match status" value="1"/>
</dbReference>
<dbReference type="InterPro" id="IPR003347">
    <property type="entry name" value="JmjC_dom"/>
</dbReference>
<dbReference type="SMART" id="SM00558">
    <property type="entry name" value="JmjC"/>
    <property type="match status" value="1"/>
</dbReference>
<proteinExistence type="predicted"/>
<evidence type="ECO:0000259" key="1">
    <source>
        <dbReference type="PROSITE" id="PS51184"/>
    </source>
</evidence>
<gene>
    <name evidence="2" type="ORF">JCM31826_09750</name>
</gene>
<reference evidence="2 3" key="1">
    <citation type="submission" date="2018-11" db="EMBL/GenBank/DDBJ databases">
        <title>Schleiferia aggregans sp. nov., a moderately thermophilic heterotrophic bacterium isolated from microbial mats at a terrestrial hot spring.</title>
        <authorList>
            <person name="Iino T."/>
            <person name="Ohkuma M."/>
            <person name="Haruta S."/>
        </authorList>
    </citation>
    <scope>NUCLEOTIDE SEQUENCE [LARGE SCALE GENOMIC DNA]</scope>
    <source>
        <strain evidence="2 3">LA</strain>
    </source>
</reference>
<sequence length="297" mass="34949">MDKLNLKPVEVVYDISLEEFHEKYLLPGKPVILKNYTKNWKAVDRWTYSYLREKAGHIKVKLYGKWLENNPTAIEMPPVKEVPFGEYIDMLEQGVQSDLRIFLFNIFKHVPELLEDFEFTPITTNYLKDFPYMFFGCAGSDVRLHYDIDLSNVFITQFCGTKRIVLFEQSQTKFLYKLPFTTHSAADLMNVDFSKYPALKYAEGYECEINHGDTLFMPSGIWHYIQYLDGSFSLSLRSLSPTIPGKIQGAYNVFVIRKLDELLNKYYKNSWSDFKLKRAIQKANEIVRETERERKQV</sequence>
<dbReference type="OrthoDB" id="2942327at2"/>
<protein>
    <recommendedName>
        <fullName evidence="1">JmjC domain-containing protein</fullName>
    </recommendedName>
</protein>
<accession>A0A401XKH6</accession>
<dbReference type="InterPro" id="IPR041667">
    <property type="entry name" value="Cupin_8"/>
</dbReference>
<dbReference type="Proteomes" id="UP000286715">
    <property type="component" value="Unassembled WGS sequence"/>
</dbReference>